<evidence type="ECO:0000256" key="4">
    <source>
        <dbReference type="SAM" id="MobiDB-lite"/>
    </source>
</evidence>
<dbReference type="EMBL" id="BLPG01000001">
    <property type="protein sequence ID" value="GFJ94899.1"/>
    <property type="molecule type" value="Genomic_DNA"/>
</dbReference>
<dbReference type="InterPro" id="IPR000843">
    <property type="entry name" value="HTH_LacI"/>
</dbReference>
<dbReference type="Pfam" id="PF00356">
    <property type="entry name" value="LacI"/>
    <property type="match status" value="1"/>
</dbReference>
<dbReference type="Pfam" id="PF13377">
    <property type="entry name" value="Peripla_BP_3"/>
    <property type="match status" value="1"/>
</dbReference>
<evidence type="ECO:0000256" key="1">
    <source>
        <dbReference type="ARBA" id="ARBA00023015"/>
    </source>
</evidence>
<gene>
    <name evidence="6" type="ORF">Prum_085410</name>
</gene>
<reference evidence="6 7" key="1">
    <citation type="submission" date="2020-03" db="EMBL/GenBank/DDBJ databases">
        <title>Whole genome shotgun sequence of Phytohabitans rumicis NBRC 108638.</title>
        <authorList>
            <person name="Komaki H."/>
            <person name="Tamura T."/>
        </authorList>
    </citation>
    <scope>NUCLEOTIDE SEQUENCE [LARGE SCALE GENOMIC DNA]</scope>
    <source>
        <strain evidence="6 7">NBRC 108638</strain>
    </source>
</reference>
<evidence type="ECO:0000256" key="2">
    <source>
        <dbReference type="ARBA" id="ARBA00023125"/>
    </source>
</evidence>
<dbReference type="GO" id="GO:0003700">
    <property type="term" value="F:DNA-binding transcription factor activity"/>
    <property type="evidence" value="ECO:0007669"/>
    <property type="project" value="TreeGrafter"/>
</dbReference>
<keyword evidence="1" id="KW-0805">Transcription regulation</keyword>
<reference evidence="6 7" key="2">
    <citation type="submission" date="2020-03" db="EMBL/GenBank/DDBJ databases">
        <authorList>
            <person name="Ichikawa N."/>
            <person name="Kimura A."/>
            <person name="Kitahashi Y."/>
            <person name="Uohara A."/>
        </authorList>
    </citation>
    <scope>NUCLEOTIDE SEQUENCE [LARGE SCALE GENOMIC DNA]</scope>
    <source>
        <strain evidence="6 7">NBRC 108638</strain>
    </source>
</reference>
<keyword evidence="7" id="KW-1185">Reference proteome</keyword>
<evidence type="ECO:0000259" key="5">
    <source>
        <dbReference type="PROSITE" id="PS50932"/>
    </source>
</evidence>
<dbReference type="AlphaFoldDB" id="A0A6V8LJV5"/>
<comment type="caution">
    <text evidence="6">The sequence shown here is derived from an EMBL/GenBank/DDBJ whole genome shotgun (WGS) entry which is preliminary data.</text>
</comment>
<feature type="compositionally biased region" description="Basic and acidic residues" evidence="4">
    <location>
        <begin position="300"/>
        <end position="311"/>
    </location>
</feature>
<evidence type="ECO:0000313" key="7">
    <source>
        <dbReference type="Proteomes" id="UP000482960"/>
    </source>
</evidence>
<feature type="domain" description="HTH lacI-type" evidence="5">
    <location>
        <begin position="1"/>
        <end position="50"/>
    </location>
</feature>
<evidence type="ECO:0000313" key="6">
    <source>
        <dbReference type="EMBL" id="GFJ94899.1"/>
    </source>
</evidence>
<feature type="region of interest" description="Disordered" evidence="4">
    <location>
        <begin position="300"/>
        <end position="324"/>
    </location>
</feature>
<dbReference type="PROSITE" id="PS50932">
    <property type="entry name" value="HTH_LACI_2"/>
    <property type="match status" value="1"/>
</dbReference>
<dbReference type="InterPro" id="IPR010982">
    <property type="entry name" value="Lambda_DNA-bd_dom_sf"/>
</dbReference>
<dbReference type="Proteomes" id="UP000482960">
    <property type="component" value="Unassembled WGS sequence"/>
</dbReference>
<proteinExistence type="predicted"/>
<dbReference type="Gene3D" id="1.10.260.40">
    <property type="entry name" value="lambda repressor-like DNA-binding domains"/>
    <property type="match status" value="1"/>
</dbReference>
<evidence type="ECO:0000256" key="3">
    <source>
        <dbReference type="ARBA" id="ARBA00023163"/>
    </source>
</evidence>
<keyword evidence="3" id="KW-0804">Transcription</keyword>
<dbReference type="PANTHER" id="PTHR30146:SF109">
    <property type="entry name" value="HTH-TYPE TRANSCRIPTIONAL REGULATOR GALS"/>
    <property type="match status" value="1"/>
</dbReference>
<dbReference type="InterPro" id="IPR046335">
    <property type="entry name" value="LacI/GalR-like_sensor"/>
</dbReference>
<dbReference type="PANTHER" id="PTHR30146">
    <property type="entry name" value="LACI-RELATED TRANSCRIPTIONAL REPRESSOR"/>
    <property type="match status" value="1"/>
</dbReference>
<keyword evidence="2" id="KW-0238">DNA-binding</keyword>
<dbReference type="SUPFAM" id="SSF47413">
    <property type="entry name" value="lambda repressor-like DNA-binding domains"/>
    <property type="match status" value="1"/>
</dbReference>
<dbReference type="GO" id="GO:0000976">
    <property type="term" value="F:transcription cis-regulatory region binding"/>
    <property type="evidence" value="ECO:0007669"/>
    <property type="project" value="TreeGrafter"/>
</dbReference>
<dbReference type="CDD" id="cd01574">
    <property type="entry name" value="PBP1_LacI"/>
    <property type="match status" value="1"/>
</dbReference>
<dbReference type="SMART" id="SM00354">
    <property type="entry name" value="HTH_LACI"/>
    <property type="match status" value="1"/>
</dbReference>
<dbReference type="CDD" id="cd01392">
    <property type="entry name" value="HTH_LacI"/>
    <property type="match status" value="1"/>
</dbReference>
<sequence length="324" mass="34405">MARLAGVSQKTVSRVMNGERYVSVDVRDRVLAAARELGYRRNTAARALNLGKFHRIGVVTLGSALYGPAQTLVALERAVRGVGYSLSLVTILEGQAGITQAMEALLDQGVDGIILSDPVDEGEGVRLELDVPVVSLGPMPGLAGPNVLVLDDEGVVAGRVATEHLLGLGHATVWHVAGPSRWFSARDRVRGWRQALAAAGVPEPPVIEGDWSPTSGYAAGRQLARVADLTAVFVANDEMAVGVMRAFAEAGRRVPDDVSVVGIDDIPISAYLSPPLTTVRQEFDVMAAHGLELLVERIEDTSPPTPHDEPPVHLVVRESTAPPH</sequence>
<name>A0A6V8LJV5_9ACTN</name>
<accession>A0A6V8LJV5</accession>
<protein>
    <submittedName>
        <fullName evidence="6">LacI family transcriptional regulator</fullName>
    </submittedName>
</protein>
<dbReference type="SUPFAM" id="SSF53822">
    <property type="entry name" value="Periplasmic binding protein-like I"/>
    <property type="match status" value="1"/>
</dbReference>
<dbReference type="InterPro" id="IPR028082">
    <property type="entry name" value="Peripla_BP_I"/>
</dbReference>
<dbReference type="Gene3D" id="3.40.50.2300">
    <property type="match status" value="2"/>
</dbReference>
<organism evidence="6 7">
    <name type="scientific">Phytohabitans rumicis</name>
    <dbReference type="NCBI Taxonomy" id="1076125"/>
    <lineage>
        <taxon>Bacteria</taxon>
        <taxon>Bacillati</taxon>
        <taxon>Actinomycetota</taxon>
        <taxon>Actinomycetes</taxon>
        <taxon>Micromonosporales</taxon>
        <taxon>Micromonosporaceae</taxon>
    </lineage>
</organism>